<dbReference type="GO" id="GO:0005891">
    <property type="term" value="C:voltage-gated calcium channel complex"/>
    <property type="evidence" value="ECO:0007669"/>
    <property type="project" value="TreeGrafter"/>
</dbReference>
<dbReference type="EMBL" id="LSMT01000420">
    <property type="protein sequence ID" value="PFX18284.1"/>
    <property type="molecule type" value="Genomic_DNA"/>
</dbReference>
<dbReference type="SMART" id="SM00327">
    <property type="entry name" value="VWA"/>
    <property type="match status" value="1"/>
</dbReference>
<feature type="region of interest" description="Disordered" evidence="1">
    <location>
        <begin position="894"/>
        <end position="920"/>
    </location>
</feature>
<comment type="caution">
    <text evidence="4">The sequence shown here is derived from an EMBL/GenBank/DDBJ whole genome shotgun (WGS) entry which is preliminary data.</text>
</comment>
<keyword evidence="2" id="KW-0472">Membrane</keyword>
<dbReference type="InterPro" id="IPR051173">
    <property type="entry name" value="Ca_channel_alpha-2/delta"/>
</dbReference>
<gene>
    <name evidence="4" type="primary">Cachd1</name>
    <name evidence="4" type="ORF">AWC38_SpisGene17369</name>
</gene>
<dbReference type="GO" id="GO:0005245">
    <property type="term" value="F:voltage-gated calcium channel activity"/>
    <property type="evidence" value="ECO:0007669"/>
    <property type="project" value="TreeGrafter"/>
</dbReference>
<feature type="transmembrane region" description="Helical" evidence="2">
    <location>
        <begin position="923"/>
        <end position="948"/>
    </location>
</feature>
<dbReference type="Proteomes" id="UP000225706">
    <property type="component" value="Unassembled WGS sequence"/>
</dbReference>
<dbReference type="CDD" id="cd12912">
    <property type="entry name" value="PDC2_MCP_like"/>
    <property type="match status" value="1"/>
</dbReference>
<protein>
    <submittedName>
        <fullName evidence="4">VWFA and cache domain-containing protein 1</fullName>
    </submittedName>
</protein>
<feature type="domain" description="VWFA" evidence="3">
    <location>
        <begin position="272"/>
        <end position="480"/>
    </location>
</feature>
<dbReference type="Gene3D" id="3.40.50.410">
    <property type="entry name" value="von Willebrand factor, type A domain"/>
    <property type="match status" value="1"/>
</dbReference>
<dbReference type="PANTHER" id="PTHR10166:SF66">
    <property type="entry name" value="VWFA AND CACHE DOMAIN-CONTAINING PROTEIN CG16868"/>
    <property type="match status" value="1"/>
</dbReference>
<dbReference type="Pfam" id="PF00092">
    <property type="entry name" value="VWA"/>
    <property type="match status" value="1"/>
</dbReference>
<evidence type="ECO:0000256" key="2">
    <source>
        <dbReference type="SAM" id="Phobius"/>
    </source>
</evidence>
<feature type="compositionally biased region" description="Polar residues" evidence="1">
    <location>
        <begin position="1039"/>
        <end position="1054"/>
    </location>
</feature>
<dbReference type="Gene3D" id="3.30.450.20">
    <property type="entry name" value="PAS domain"/>
    <property type="match status" value="1"/>
</dbReference>
<evidence type="ECO:0000313" key="4">
    <source>
        <dbReference type="EMBL" id="PFX18284.1"/>
    </source>
</evidence>
<keyword evidence="5" id="KW-1185">Reference proteome</keyword>
<dbReference type="PANTHER" id="PTHR10166">
    <property type="entry name" value="VOLTAGE-DEPENDENT CALCIUM CHANNEL SUBUNIT ALPHA-2/DELTA-RELATED"/>
    <property type="match status" value="1"/>
</dbReference>
<evidence type="ECO:0000313" key="5">
    <source>
        <dbReference type="Proteomes" id="UP000225706"/>
    </source>
</evidence>
<dbReference type="AlphaFoldDB" id="A0A2B4RIR5"/>
<reference evidence="5" key="1">
    <citation type="journal article" date="2017" name="bioRxiv">
        <title>Comparative analysis of the genomes of Stylophora pistillata and Acropora digitifera provides evidence for extensive differences between species of corals.</title>
        <authorList>
            <person name="Voolstra C.R."/>
            <person name="Li Y."/>
            <person name="Liew Y.J."/>
            <person name="Baumgarten S."/>
            <person name="Zoccola D."/>
            <person name="Flot J.-F."/>
            <person name="Tambutte S."/>
            <person name="Allemand D."/>
            <person name="Aranda M."/>
        </authorList>
    </citation>
    <scope>NUCLEOTIDE SEQUENCE [LARGE SCALE GENOMIC DNA]</scope>
</reference>
<feature type="compositionally biased region" description="Polar residues" evidence="1">
    <location>
        <begin position="1121"/>
        <end position="1135"/>
    </location>
</feature>
<dbReference type="SUPFAM" id="SSF53300">
    <property type="entry name" value="vWA-like"/>
    <property type="match status" value="1"/>
</dbReference>
<accession>A0A2B4RIR5</accession>
<feature type="compositionally biased region" description="Basic and acidic residues" evidence="1">
    <location>
        <begin position="1055"/>
        <end position="1070"/>
    </location>
</feature>
<evidence type="ECO:0000256" key="1">
    <source>
        <dbReference type="SAM" id="MobiDB-lite"/>
    </source>
</evidence>
<evidence type="ECO:0000259" key="3">
    <source>
        <dbReference type="PROSITE" id="PS50234"/>
    </source>
</evidence>
<dbReference type="OrthoDB" id="10048172at2759"/>
<feature type="compositionally biased region" description="Basic and acidic residues" evidence="1">
    <location>
        <begin position="910"/>
        <end position="920"/>
    </location>
</feature>
<keyword evidence="2" id="KW-1133">Transmembrane helix</keyword>
<dbReference type="STRING" id="50429.A0A2B4RIR5"/>
<name>A0A2B4RIR5_STYPI</name>
<proteinExistence type="predicted"/>
<feature type="region of interest" description="Disordered" evidence="1">
    <location>
        <begin position="1097"/>
        <end position="1174"/>
    </location>
</feature>
<organism evidence="4 5">
    <name type="scientific">Stylophora pistillata</name>
    <name type="common">Smooth cauliflower coral</name>
    <dbReference type="NCBI Taxonomy" id="50429"/>
    <lineage>
        <taxon>Eukaryota</taxon>
        <taxon>Metazoa</taxon>
        <taxon>Cnidaria</taxon>
        <taxon>Anthozoa</taxon>
        <taxon>Hexacorallia</taxon>
        <taxon>Scleractinia</taxon>
        <taxon>Astrocoeniina</taxon>
        <taxon>Pocilloporidae</taxon>
        <taxon>Stylophora</taxon>
    </lineage>
</organism>
<dbReference type="PROSITE" id="PS50234">
    <property type="entry name" value="VWFA"/>
    <property type="match status" value="1"/>
</dbReference>
<feature type="region of interest" description="Disordered" evidence="1">
    <location>
        <begin position="964"/>
        <end position="1001"/>
    </location>
</feature>
<dbReference type="InterPro" id="IPR002035">
    <property type="entry name" value="VWF_A"/>
</dbReference>
<dbReference type="InterPro" id="IPR036465">
    <property type="entry name" value="vWFA_dom_sf"/>
</dbReference>
<feature type="compositionally biased region" description="Polar residues" evidence="1">
    <location>
        <begin position="964"/>
        <end position="994"/>
    </location>
</feature>
<feature type="region of interest" description="Disordered" evidence="1">
    <location>
        <begin position="1030"/>
        <end position="1080"/>
    </location>
</feature>
<sequence length="1187" mass="131012">MSIDRTSEKKFTSGQINGYGRWHGLFKEQSVQNVGEDITEENRDNSEQMTLKTRKAFFNDKKASTMLLLALCTFLAGETNASLLDPGFIGKELQTFARDVLGVDEMQSYLESLHYHKGTVRGDLVTPELAAKLSDKFKIRFEVVKRLKTAVEASYVGADSVNPTPQEECCKVDKSTLKYDIRFHTKVDMDSVCLKISSSTSALPNPVYLDEGVAKEMRDISRTYPFIKWQYFGSEQGVMTTFPVYDDKEDCGRFDARFRPWYVEAATQEAKDVVLVIDISASMTGEKLHVAKVAAKTVLDTMNPKDQVGVVSFSTLASTPGDAGGESSCYSERLAQAVPTNIKKMKYFVDGLVPHGLSQYKLAFEKAFSLFKGSVSEQSGQKKKRVILFLTDGEPSDMKKDAIFRTIRNKNVELNNSVIILTYGFGNANQTILEDIAKQNTAKYGIPANISVGDITTGRYKYVKDFKTLRVDMATYYDLFSLGTHLDPVVSVPYMDAFGLGQVLTISLSCFHNGKFIGVVGTDITVQDLLSDITFFNQGQSTYAFMISNSGRTLIHPLLPAPTDAYGDPFFMDITTLEPDAEFKEVFDSIKKGKSGSKSFVAKRFLPRGGTEKQGVTETEVNCTYFWTPLMEVDFTVGVVVPVGHAKDQLKPLRMPNGYSFNYHRIDIYNNGKICSHFGANASKEKEKNIAEDLIKKKYLVKKHCRHLEAIQKQSFYELHLPPRGADTLRSGARCSKYQLQQIVGTNAFLGVAVKDSFCPPEPCSCSTDTKCSLLNLTCECPCISHLDFHYCHNQFYNSSLPICAPSAEEVLSAACGAPSHIVQIHSCNDPVLEDCFVPRCTEKNTSETCEGIIGCFWCENNKDDIPLEKPYCASAEVCFKGREVEKENCPSEATSAAVVSPPTQVNHSSDVKPSSDRESRPLSYGAICGIVTGCVVVEAAMLIVVVLTIRRCRNKSIANASSSTEQIFVSGTQSASADSTQRRPSAQPKNGTYNVLERPTRFTQTPITLAQEHSYENVIDDPPAVPARKQLTRAVSEASGSSGQTSVEMSTLDSSRKRSSNADRQEDVSPKNVRTGAAPIPAPVNTEIIFTPPEAVSKEERVSEDQQQTSASDAGCIPQEINNVQQLDGNITQKTSEKRPSNAIMPPSIEANEQQYDSNPPVDVRTRRESSNSTVLDPEGYIICVV</sequence>
<keyword evidence="2" id="KW-0812">Transmembrane</keyword>